<dbReference type="Pfam" id="PF00468">
    <property type="entry name" value="Ribosomal_L34"/>
    <property type="match status" value="1"/>
</dbReference>
<reference evidence="4 5" key="1">
    <citation type="journal article" date="2010" name="Plant Cell">
        <title>The Chlorella variabilis NC64A genome reveals adaptation to photosymbiosis, coevolution with viruses, and cryptic sex.</title>
        <authorList>
            <person name="Blanc G."/>
            <person name="Duncan G."/>
            <person name="Agarkova I."/>
            <person name="Borodovsky M."/>
            <person name="Gurnon J."/>
            <person name="Kuo A."/>
            <person name="Lindquist E."/>
            <person name="Lucas S."/>
            <person name="Pangilinan J."/>
            <person name="Polle J."/>
            <person name="Salamov A."/>
            <person name="Terry A."/>
            <person name="Yamada T."/>
            <person name="Dunigan D.D."/>
            <person name="Grigoriev I.V."/>
            <person name="Claverie J.M."/>
            <person name="Van Etten J.L."/>
        </authorList>
    </citation>
    <scope>NUCLEOTIDE SEQUENCE [LARGE SCALE GENOMIC DNA]</scope>
    <source>
        <strain evidence="4 5">NC64A</strain>
    </source>
</reference>
<dbReference type="Proteomes" id="UP000008141">
    <property type="component" value="Unassembled WGS sequence"/>
</dbReference>
<evidence type="ECO:0000256" key="3">
    <source>
        <dbReference type="ARBA" id="ARBA00023274"/>
    </source>
</evidence>
<dbReference type="GeneID" id="17352728"/>
<dbReference type="KEGG" id="cvr:CHLNCDRAFT_137158"/>
<protein>
    <recommendedName>
        <fullName evidence="6">50S ribosomal protein L34</fullName>
    </recommendedName>
</protein>
<dbReference type="STRING" id="554065.E1ZLD3"/>
<dbReference type="EMBL" id="GL433852">
    <property type="protein sequence ID" value="EFN53247.1"/>
    <property type="molecule type" value="Genomic_DNA"/>
</dbReference>
<evidence type="ECO:0000256" key="1">
    <source>
        <dbReference type="ARBA" id="ARBA00010111"/>
    </source>
</evidence>
<dbReference type="RefSeq" id="XP_005845349.1">
    <property type="nucleotide sequence ID" value="XM_005845287.1"/>
</dbReference>
<dbReference type="OrthoDB" id="431691at2759"/>
<dbReference type="HAMAP" id="MF_00391">
    <property type="entry name" value="Ribosomal_bL34"/>
    <property type="match status" value="1"/>
</dbReference>
<keyword evidence="3" id="KW-0687">Ribonucleoprotein</keyword>
<evidence type="ECO:0000313" key="4">
    <source>
        <dbReference type="EMBL" id="EFN53247.1"/>
    </source>
</evidence>
<dbReference type="NCBIfam" id="TIGR01030">
    <property type="entry name" value="rpmH_bact"/>
    <property type="match status" value="1"/>
</dbReference>
<evidence type="ECO:0008006" key="6">
    <source>
        <dbReference type="Google" id="ProtNLM"/>
    </source>
</evidence>
<keyword evidence="2" id="KW-0689">Ribosomal protein</keyword>
<dbReference type="GO" id="GO:0006412">
    <property type="term" value="P:translation"/>
    <property type="evidence" value="ECO:0007669"/>
    <property type="project" value="InterPro"/>
</dbReference>
<comment type="similarity">
    <text evidence="1">Belongs to the bacterial ribosomal protein bL34 family.</text>
</comment>
<dbReference type="InterPro" id="IPR000271">
    <property type="entry name" value="Ribosomal_bL34"/>
</dbReference>
<evidence type="ECO:0000256" key="2">
    <source>
        <dbReference type="ARBA" id="ARBA00022980"/>
    </source>
</evidence>
<evidence type="ECO:0000313" key="5">
    <source>
        <dbReference type="Proteomes" id="UP000008141"/>
    </source>
</evidence>
<accession>E1ZLD3</accession>
<gene>
    <name evidence="4" type="ORF">CHLNCDRAFT_137158</name>
</gene>
<dbReference type="eggNOG" id="ENOG502SE4B">
    <property type="taxonomic scope" value="Eukaryota"/>
</dbReference>
<dbReference type="InParanoid" id="E1ZLD3"/>
<dbReference type="GO" id="GO:0005840">
    <property type="term" value="C:ribosome"/>
    <property type="evidence" value="ECO:0007669"/>
    <property type="project" value="UniProtKB-KW"/>
</dbReference>
<dbReference type="GO" id="GO:0003735">
    <property type="term" value="F:structural constituent of ribosome"/>
    <property type="evidence" value="ECO:0007669"/>
    <property type="project" value="InterPro"/>
</dbReference>
<proteinExistence type="inferred from homology"/>
<dbReference type="AlphaFoldDB" id="E1ZLD3"/>
<organism evidence="5">
    <name type="scientific">Chlorella variabilis</name>
    <name type="common">Green alga</name>
    <dbReference type="NCBI Taxonomy" id="554065"/>
    <lineage>
        <taxon>Eukaryota</taxon>
        <taxon>Viridiplantae</taxon>
        <taxon>Chlorophyta</taxon>
        <taxon>core chlorophytes</taxon>
        <taxon>Trebouxiophyceae</taxon>
        <taxon>Chlorellales</taxon>
        <taxon>Chlorellaceae</taxon>
        <taxon>Chlorella clade</taxon>
        <taxon>Chlorella</taxon>
    </lineage>
</organism>
<dbReference type="Gene3D" id="1.10.287.3980">
    <property type="match status" value="1"/>
</dbReference>
<sequence length="136" mass="14784">MQAQTVRAFKATVMAPTRVTVPRTQRVATLRSSRPAQLQSEFLAPVAAIKGLCASFAQMVLGAASRLSQAGRSGLLVECNNKKGLGVTLRGTRRKRARVSGFRARMATPAGRRVLAARRKKCRKTLVPALVPKRKM</sequence>
<name>E1ZLD3_CHLVA</name>
<dbReference type="GO" id="GO:1990904">
    <property type="term" value="C:ribonucleoprotein complex"/>
    <property type="evidence" value="ECO:0007669"/>
    <property type="project" value="UniProtKB-KW"/>
</dbReference>
<keyword evidence="5" id="KW-1185">Reference proteome</keyword>